<dbReference type="WBParaSite" id="jg20414">
    <property type="protein sequence ID" value="jg20414"/>
    <property type="gene ID" value="jg20414"/>
</dbReference>
<dbReference type="Gene3D" id="3.40.50.970">
    <property type="match status" value="1"/>
</dbReference>
<dbReference type="FunFam" id="3.40.50.970:FF:000013">
    <property type="entry name" value="Pyruvate dehydrogenase E1 component subunit alpha"/>
    <property type="match status" value="1"/>
</dbReference>
<keyword evidence="9" id="KW-1185">Reference proteome</keyword>
<name>A0A915DK74_9BILA</name>
<evidence type="ECO:0000256" key="3">
    <source>
        <dbReference type="ARBA" id="ARBA00012281"/>
    </source>
</evidence>
<keyword evidence="5" id="KW-0809">Transit peptide</keyword>
<dbReference type="InterPro" id="IPR001017">
    <property type="entry name" value="DH_E1"/>
</dbReference>
<protein>
    <recommendedName>
        <fullName evidence="3">pyruvate dehydrogenase (acetyl-transferring)</fullName>
        <ecNumber evidence="3">1.2.4.1</ecNumber>
    </recommendedName>
</protein>
<evidence type="ECO:0000256" key="4">
    <source>
        <dbReference type="ARBA" id="ARBA00022553"/>
    </source>
</evidence>
<dbReference type="GO" id="GO:0006086">
    <property type="term" value="P:pyruvate decarboxylation to acetyl-CoA"/>
    <property type="evidence" value="ECO:0007669"/>
    <property type="project" value="TreeGrafter"/>
</dbReference>
<evidence type="ECO:0000256" key="1">
    <source>
        <dbReference type="ARBA" id="ARBA00001964"/>
    </source>
</evidence>
<evidence type="ECO:0000256" key="7">
    <source>
        <dbReference type="ARBA" id="ARBA00023052"/>
    </source>
</evidence>
<feature type="domain" description="Dehydrogenase E1 component" evidence="8">
    <location>
        <begin position="40"/>
        <end position="327"/>
    </location>
</feature>
<evidence type="ECO:0000256" key="6">
    <source>
        <dbReference type="ARBA" id="ARBA00023002"/>
    </source>
</evidence>
<dbReference type="Pfam" id="PF00676">
    <property type="entry name" value="E1_dh"/>
    <property type="match status" value="1"/>
</dbReference>
<keyword evidence="4" id="KW-0597">Phosphoprotein</keyword>
<organism evidence="9 10">
    <name type="scientific">Ditylenchus dipsaci</name>
    <dbReference type="NCBI Taxonomy" id="166011"/>
    <lineage>
        <taxon>Eukaryota</taxon>
        <taxon>Metazoa</taxon>
        <taxon>Ecdysozoa</taxon>
        <taxon>Nematoda</taxon>
        <taxon>Chromadorea</taxon>
        <taxon>Rhabditida</taxon>
        <taxon>Tylenchina</taxon>
        <taxon>Tylenchomorpha</taxon>
        <taxon>Sphaerularioidea</taxon>
        <taxon>Anguinidae</taxon>
        <taxon>Anguininae</taxon>
        <taxon>Ditylenchus</taxon>
    </lineage>
</organism>
<dbReference type="GO" id="GO:0005759">
    <property type="term" value="C:mitochondrial matrix"/>
    <property type="evidence" value="ECO:0007669"/>
    <property type="project" value="UniProtKB-SubCell"/>
</dbReference>
<evidence type="ECO:0000313" key="10">
    <source>
        <dbReference type="WBParaSite" id="jg20414"/>
    </source>
</evidence>
<evidence type="ECO:0000259" key="8">
    <source>
        <dbReference type="Pfam" id="PF00676"/>
    </source>
</evidence>
<keyword evidence="7" id="KW-0786">Thiamine pyrophosphate</keyword>
<comment type="subcellular location">
    <subcellularLocation>
        <location evidence="2">Mitochondrion matrix</location>
    </subcellularLocation>
</comment>
<proteinExistence type="predicted"/>
<dbReference type="AlphaFoldDB" id="A0A915DK74"/>
<dbReference type="InterPro" id="IPR029061">
    <property type="entry name" value="THDP-binding"/>
</dbReference>
<dbReference type="PANTHER" id="PTHR11516">
    <property type="entry name" value="PYRUVATE DEHYDROGENASE E1 COMPONENT, ALPHA SUBUNIT BACTERIAL AND ORGANELLAR"/>
    <property type="match status" value="1"/>
</dbReference>
<dbReference type="SUPFAM" id="SSF52518">
    <property type="entry name" value="Thiamin diphosphate-binding fold (THDP-binding)"/>
    <property type="match status" value="1"/>
</dbReference>
<reference evidence="10" key="1">
    <citation type="submission" date="2022-11" db="UniProtKB">
        <authorList>
            <consortium name="WormBaseParasite"/>
        </authorList>
    </citation>
    <scope>IDENTIFICATION</scope>
</reference>
<dbReference type="EC" id="1.2.4.1" evidence="3"/>
<accession>A0A915DK74</accession>
<evidence type="ECO:0000313" key="9">
    <source>
        <dbReference type="Proteomes" id="UP000887574"/>
    </source>
</evidence>
<keyword evidence="6" id="KW-0560">Oxidoreductase</keyword>
<dbReference type="CDD" id="cd02000">
    <property type="entry name" value="TPP_E1_PDC_ADC_BCADC"/>
    <property type="match status" value="1"/>
</dbReference>
<dbReference type="Proteomes" id="UP000887574">
    <property type="component" value="Unplaced"/>
</dbReference>
<evidence type="ECO:0000256" key="2">
    <source>
        <dbReference type="ARBA" id="ARBA00004305"/>
    </source>
</evidence>
<comment type="cofactor">
    <cofactor evidence="1">
        <name>thiamine diphosphate</name>
        <dbReference type="ChEBI" id="CHEBI:58937"/>
    </cofactor>
</comment>
<dbReference type="PANTHER" id="PTHR11516:SF60">
    <property type="entry name" value="PYRUVATE DEHYDROGENASE E1 COMPONENT SUBUNIT ALPHA"/>
    <property type="match status" value="1"/>
</dbReference>
<evidence type="ECO:0000256" key="5">
    <source>
        <dbReference type="ARBA" id="ARBA00022946"/>
    </source>
</evidence>
<sequence length="373" mass="41377">MPAGVKEATFETTAYKLFKLDHGPDNQVKLTKDDALDCYRKMKVIRLMEESASNLWKEKKVRGFCHLYSGEEACAVGIVAAMDTEDAVITTYRCHAWAYLMKISVGDILSEITGRSTGNDYGKSGSMHMYSKNFYGGCGIVGAQGPLGSGIAFAMKYRNQKMSMNMAKLWNLPCLFICENNGVGMGTVPKRAAANTDYYTRGDYIPGIWVDGMDLLAVREAVRFARQYCNAGNGPLVSCASPAQIFVGLELSTYRFAGHCCTDVGHHYRTVEEVEEMRKRHDPIVHLSERVLTSGLATQDELKKIDCEVEKEIADAVEVANSENVLPVEALYADIYANTPHIKIRGTTYDDTIVQPYATTCEIVKKLGKEARF</sequence>
<dbReference type="GO" id="GO:0004739">
    <property type="term" value="F:pyruvate dehydrogenase (acetyl-transferring) activity"/>
    <property type="evidence" value="ECO:0007669"/>
    <property type="project" value="UniProtKB-EC"/>
</dbReference>
<dbReference type="InterPro" id="IPR050642">
    <property type="entry name" value="PDH_E1_Alpha_Subunit"/>
</dbReference>